<keyword evidence="2" id="KW-1185">Reference proteome</keyword>
<organism evidence="1 2">
    <name type="scientific">Mythimna loreyi</name>
    <dbReference type="NCBI Taxonomy" id="667449"/>
    <lineage>
        <taxon>Eukaryota</taxon>
        <taxon>Metazoa</taxon>
        <taxon>Ecdysozoa</taxon>
        <taxon>Arthropoda</taxon>
        <taxon>Hexapoda</taxon>
        <taxon>Insecta</taxon>
        <taxon>Pterygota</taxon>
        <taxon>Neoptera</taxon>
        <taxon>Endopterygota</taxon>
        <taxon>Lepidoptera</taxon>
        <taxon>Glossata</taxon>
        <taxon>Ditrysia</taxon>
        <taxon>Noctuoidea</taxon>
        <taxon>Noctuidae</taxon>
        <taxon>Noctuinae</taxon>
        <taxon>Hadenini</taxon>
        <taxon>Mythimna</taxon>
    </lineage>
</organism>
<name>A0ACC2Q9G5_9NEOP</name>
<dbReference type="Proteomes" id="UP001231649">
    <property type="component" value="Chromosome 23"/>
</dbReference>
<sequence>MRREHVAAAQRRRRGRMANALHFRGVFVANYRRTIHSVTKWIPTRKHCCWLYCFEDAGDENESIDEFKSRCASATSSLRSRDVFATNSLRTRSALRTLAIR</sequence>
<accession>A0ACC2Q9G5</accession>
<reference evidence="1" key="1">
    <citation type="submission" date="2023-03" db="EMBL/GenBank/DDBJ databases">
        <title>Chromosome-level genomes of two armyworms, Mythimna separata and Mythimna loreyi, provide insights into the biosynthesis and reception of sex pheromones.</title>
        <authorList>
            <person name="Zhao H."/>
        </authorList>
    </citation>
    <scope>NUCLEOTIDE SEQUENCE</scope>
    <source>
        <strain evidence="1">BeijingLab</strain>
    </source>
</reference>
<evidence type="ECO:0000313" key="2">
    <source>
        <dbReference type="Proteomes" id="UP001231649"/>
    </source>
</evidence>
<evidence type="ECO:0000313" key="1">
    <source>
        <dbReference type="EMBL" id="KAJ8710578.1"/>
    </source>
</evidence>
<comment type="caution">
    <text evidence="1">The sequence shown here is derived from an EMBL/GenBank/DDBJ whole genome shotgun (WGS) entry which is preliminary data.</text>
</comment>
<protein>
    <submittedName>
        <fullName evidence="1">Uncharacterized protein</fullName>
    </submittedName>
</protein>
<gene>
    <name evidence="1" type="ORF">PYW08_009093</name>
</gene>
<proteinExistence type="predicted"/>
<dbReference type="EMBL" id="CM056799">
    <property type="protein sequence ID" value="KAJ8710578.1"/>
    <property type="molecule type" value="Genomic_DNA"/>
</dbReference>